<dbReference type="InterPro" id="IPR039437">
    <property type="entry name" value="FrzH/put_lumazine-bd"/>
</dbReference>
<proteinExistence type="predicted"/>
<protein>
    <submittedName>
        <fullName evidence="2">Nuclear transport factor 2 family protein</fullName>
    </submittedName>
</protein>
<accession>A0AA49GBS7</accession>
<name>A0AA49GBS7_9BACT</name>
<dbReference type="Gene3D" id="3.10.450.50">
    <property type="match status" value="1"/>
</dbReference>
<feature type="signal peptide" evidence="1">
    <location>
        <begin position="1"/>
        <end position="20"/>
    </location>
</feature>
<dbReference type="Proteomes" id="UP001230496">
    <property type="component" value="Chromosome"/>
</dbReference>
<evidence type="ECO:0000313" key="3">
    <source>
        <dbReference type="Proteomes" id="UP001230496"/>
    </source>
</evidence>
<dbReference type="EMBL" id="CP129971">
    <property type="protein sequence ID" value="WKK75988.2"/>
    <property type="molecule type" value="Genomic_DNA"/>
</dbReference>
<sequence>MKKIIFFTTFIFFISFSAFTQSYQRDSTQIAEIIQDVFDGMRESDTTKMAPYMHPNVKMQSLNVDGEGNEVSQLNGAQGWLNAVAKNKGDVWNEQIDNLKIQTDGEVASAWMDYKFYLGDKLSHCGINSFQFIKMDGKWKIIYIIDSRFKSNCSE</sequence>
<dbReference type="KEGG" id="msaa:QYS49_00615"/>
<keyword evidence="1" id="KW-0732">Signal</keyword>
<dbReference type="AlphaFoldDB" id="A0AA49GBS7"/>
<evidence type="ECO:0000313" key="2">
    <source>
        <dbReference type="EMBL" id="WKK75988.2"/>
    </source>
</evidence>
<evidence type="ECO:0000256" key="1">
    <source>
        <dbReference type="SAM" id="SignalP"/>
    </source>
</evidence>
<dbReference type="SUPFAM" id="SSF54427">
    <property type="entry name" value="NTF2-like"/>
    <property type="match status" value="1"/>
</dbReference>
<dbReference type="InterPro" id="IPR032710">
    <property type="entry name" value="NTF2-like_dom_sf"/>
</dbReference>
<dbReference type="Pfam" id="PF12893">
    <property type="entry name" value="Lumazine_bd_2"/>
    <property type="match status" value="1"/>
</dbReference>
<gene>
    <name evidence="2" type="ORF">QYS49_00615</name>
</gene>
<organism evidence="2 3">
    <name type="scientific">Marivirga salinarum</name>
    <dbReference type="NCBI Taxonomy" id="3059078"/>
    <lineage>
        <taxon>Bacteria</taxon>
        <taxon>Pseudomonadati</taxon>
        <taxon>Bacteroidota</taxon>
        <taxon>Cytophagia</taxon>
        <taxon>Cytophagales</taxon>
        <taxon>Marivirgaceae</taxon>
        <taxon>Marivirga</taxon>
    </lineage>
</organism>
<dbReference type="RefSeq" id="WP_308350828.1">
    <property type="nucleotide sequence ID" value="NZ_CP129971.1"/>
</dbReference>
<keyword evidence="3" id="KW-1185">Reference proteome</keyword>
<reference evidence="2 3" key="1">
    <citation type="submission" date="2023-08" db="EMBL/GenBank/DDBJ databases">
        <title>Comparative genomics and taxonomic characterization of three novel marine species of genus Marivirga.</title>
        <authorList>
            <person name="Muhammad N."/>
            <person name="Kim S.-G."/>
        </authorList>
    </citation>
    <scope>NUCLEOTIDE SEQUENCE [LARGE SCALE GENOMIC DNA]</scope>
    <source>
        <strain evidence="2 3">BDSF4-3</strain>
    </source>
</reference>
<feature type="chain" id="PRO_5041298428" evidence="1">
    <location>
        <begin position="21"/>
        <end position="155"/>
    </location>
</feature>